<gene>
    <name evidence="1" type="ORF">D4Q52_02800</name>
</gene>
<reference evidence="1 2" key="1">
    <citation type="submission" date="2018-09" db="EMBL/GenBank/DDBJ databases">
        <title>Draft genome sequence of Rhodopseudomonas palustris 2.1.18.</title>
        <authorList>
            <person name="Robertson S.L."/>
            <person name="Meyer T.E."/>
            <person name="Kyndt J.A."/>
        </authorList>
    </citation>
    <scope>NUCLEOTIDE SEQUENCE [LARGE SCALE GENOMIC DNA]</scope>
    <source>
        <strain evidence="1 2">2.1.18</strain>
    </source>
</reference>
<evidence type="ECO:0000313" key="1">
    <source>
        <dbReference type="EMBL" id="RJF77847.1"/>
    </source>
</evidence>
<proteinExistence type="predicted"/>
<sequence>MPYRQFLDRIRRLFDGPSEHLDLIADSLAQGRLKQPVKPMSDYELAQAIREFQGLPPTTSAIEKLSSHLANDDD</sequence>
<organism evidence="1 2">
    <name type="scientific">Rhodopseudomonas palustris</name>
    <dbReference type="NCBI Taxonomy" id="1076"/>
    <lineage>
        <taxon>Bacteria</taxon>
        <taxon>Pseudomonadati</taxon>
        <taxon>Pseudomonadota</taxon>
        <taxon>Alphaproteobacteria</taxon>
        <taxon>Hyphomicrobiales</taxon>
        <taxon>Nitrobacteraceae</taxon>
        <taxon>Rhodopseudomonas</taxon>
    </lineage>
</organism>
<dbReference type="AlphaFoldDB" id="A0A418VNS3"/>
<accession>A0A418VNS3</accession>
<protein>
    <submittedName>
        <fullName evidence="1">Uncharacterized protein</fullName>
    </submittedName>
</protein>
<dbReference type="EMBL" id="QYYD01000002">
    <property type="protein sequence ID" value="RJF77847.1"/>
    <property type="molecule type" value="Genomic_DNA"/>
</dbReference>
<dbReference type="Proteomes" id="UP000285523">
    <property type="component" value="Unassembled WGS sequence"/>
</dbReference>
<name>A0A418VNS3_RHOPL</name>
<evidence type="ECO:0000313" key="2">
    <source>
        <dbReference type="Proteomes" id="UP000285523"/>
    </source>
</evidence>
<dbReference type="RefSeq" id="WP_119855015.1">
    <property type="nucleotide sequence ID" value="NZ_QYYD01000002.1"/>
</dbReference>
<comment type="caution">
    <text evidence="1">The sequence shown here is derived from an EMBL/GenBank/DDBJ whole genome shotgun (WGS) entry which is preliminary data.</text>
</comment>
<dbReference type="OrthoDB" id="8139963at2"/>